<feature type="binding site" evidence="3">
    <location>
        <position position="122"/>
    </location>
    <ligand>
        <name>Mn(2+)</name>
        <dbReference type="ChEBI" id="CHEBI:29035"/>
        <label>1</label>
    </ligand>
</feature>
<dbReference type="InterPro" id="IPR014710">
    <property type="entry name" value="RmlC-like_jellyroll"/>
</dbReference>
<feature type="region of interest" description="Disordered" evidence="4">
    <location>
        <begin position="23"/>
        <end position="68"/>
    </location>
</feature>
<dbReference type="Proteomes" id="UP000567293">
    <property type="component" value="Unassembled WGS sequence"/>
</dbReference>
<feature type="chain" id="PRO_5031205604" evidence="5">
    <location>
        <begin position="26"/>
        <end position="410"/>
    </location>
</feature>
<dbReference type="NCBIfam" id="TIGR03404">
    <property type="entry name" value="bicupin_oxalic"/>
    <property type="match status" value="1"/>
</dbReference>
<dbReference type="SUPFAM" id="SSF51182">
    <property type="entry name" value="RmlC-like cupins"/>
    <property type="match status" value="1"/>
</dbReference>
<dbReference type="GO" id="GO:0046872">
    <property type="term" value="F:metal ion binding"/>
    <property type="evidence" value="ECO:0007669"/>
    <property type="project" value="UniProtKB-KW"/>
</dbReference>
<dbReference type="InterPro" id="IPR017774">
    <property type="entry name" value="Bicupin_oxalate_deCO2ase/Oxase"/>
</dbReference>
<evidence type="ECO:0000256" key="2">
    <source>
        <dbReference type="PIRSR" id="PIRSR617774-1"/>
    </source>
</evidence>
<dbReference type="InterPro" id="IPR006311">
    <property type="entry name" value="TAT_signal"/>
</dbReference>
<dbReference type="PANTHER" id="PTHR35848">
    <property type="entry name" value="OXALATE-BINDING PROTEIN"/>
    <property type="match status" value="1"/>
</dbReference>
<dbReference type="PANTHER" id="PTHR35848:SF9">
    <property type="entry name" value="SLL1358 PROTEIN"/>
    <property type="match status" value="1"/>
</dbReference>
<dbReference type="SMART" id="SM00835">
    <property type="entry name" value="Cupin_1"/>
    <property type="match status" value="2"/>
</dbReference>
<dbReference type="EMBL" id="JACDQQ010000820">
    <property type="protein sequence ID" value="MBA0085017.1"/>
    <property type="molecule type" value="Genomic_DNA"/>
</dbReference>
<feature type="binding site" evidence="3">
    <location>
        <position position="348"/>
    </location>
    <ligand>
        <name>Mn(2+)</name>
        <dbReference type="ChEBI" id="CHEBI:29035"/>
        <label>2</label>
    </ligand>
</feature>
<dbReference type="CDD" id="cd20304">
    <property type="entry name" value="cupin_OxDC_N"/>
    <property type="match status" value="1"/>
</dbReference>
<feature type="binding site" evidence="3">
    <location>
        <position position="304"/>
    </location>
    <ligand>
        <name>Mn(2+)</name>
        <dbReference type="ChEBI" id="CHEBI:29035"/>
        <label>2</label>
    </ligand>
</feature>
<comment type="caution">
    <text evidence="7">The sequence shown here is derived from an EMBL/GenBank/DDBJ whole genome shotgun (WGS) entry which is preliminary data.</text>
</comment>
<dbReference type="Gene3D" id="2.60.120.10">
    <property type="entry name" value="Jelly Rolls"/>
    <property type="match status" value="2"/>
</dbReference>
<feature type="non-terminal residue" evidence="7">
    <location>
        <position position="1"/>
    </location>
</feature>
<evidence type="ECO:0000259" key="6">
    <source>
        <dbReference type="SMART" id="SM00835"/>
    </source>
</evidence>
<dbReference type="PROSITE" id="PS51318">
    <property type="entry name" value="TAT"/>
    <property type="match status" value="1"/>
</dbReference>
<sequence length="410" mass="44775">RWTRRGFLGASSAALAAGMLAANHAAGESQDPAAKAKNDRSRSEPVSKNSALDEENMDSVNPPPTDAGGVQTFKYPFSIAHKRLHDGGWSREVTVRELAVAKTLAGVNMRLTAGGVRELHWHTAAEWAYMLYGTARITCIDADGKSFVTDVKEGDLWYFPPGIPHSIQGLPPDGTEFLLVFDDGNFSEYETVLLSDWMAHTPLDIVSKNFGVPRAALEVMPKKELFIFQAEVPGPLVEDQRRAAGALGASPIDFAFRTTQQPPTKRTKGGEVRIIDSSNFKIAQNIAAAVVTVKPGGLRELHWHPNADEWQFFISGKGRMTVFATGGRARTMDFETGDVGYVQKALPHYVENTGSSDLKFLEMFKSSYYQDLALSEWLSHTPPALVAAHLNLGKGTLDGLPRAKPVILPD</sequence>
<organism evidence="7 8">
    <name type="scientific">Candidatus Acidiferrum panamense</name>
    <dbReference type="NCBI Taxonomy" id="2741543"/>
    <lineage>
        <taxon>Bacteria</taxon>
        <taxon>Pseudomonadati</taxon>
        <taxon>Acidobacteriota</taxon>
        <taxon>Terriglobia</taxon>
        <taxon>Candidatus Acidiferrales</taxon>
        <taxon>Candidatus Acidiferrum</taxon>
    </lineage>
</organism>
<keyword evidence="8" id="KW-1185">Reference proteome</keyword>
<feature type="domain" description="Cupin type-1" evidence="6">
    <location>
        <begin position="77"/>
        <end position="218"/>
    </location>
</feature>
<dbReference type="InterPro" id="IPR011051">
    <property type="entry name" value="RmlC_Cupin_sf"/>
</dbReference>
<evidence type="ECO:0000256" key="4">
    <source>
        <dbReference type="SAM" id="MobiDB-lite"/>
    </source>
</evidence>
<feature type="active site" description="Proton donor" evidence="2">
    <location>
        <position position="362"/>
    </location>
</feature>
<dbReference type="GO" id="GO:0033609">
    <property type="term" value="P:oxalate metabolic process"/>
    <property type="evidence" value="ECO:0007669"/>
    <property type="project" value="InterPro"/>
</dbReference>
<accession>A0A7V8NPM2</accession>
<dbReference type="CDD" id="cd20305">
    <property type="entry name" value="cupin_OxDC_C"/>
    <property type="match status" value="1"/>
</dbReference>
<keyword evidence="5" id="KW-0732">Signal</keyword>
<feature type="binding site" evidence="3">
    <location>
        <position position="126"/>
    </location>
    <ligand>
        <name>Mn(2+)</name>
        <dbReference type="ChEBI" id="CHEBI:29035"/>
        <label>1</label>
    </ligand>
</feature>
<feature type="signal peptide" evidence="5">
    <location>
        <begin position="1"/>
        <end position="25"/>
    </location>
</feature>
<protein>
    <submittedName>
        <fullName evidence="7">Cupin domain-containing protein</fullName>
    </submittedName>
</protein>
<feature type="binding site" evidence="3">
    <location>
        <position position="302"/>
    </location>
    <ligand>
        <name>Mn(2+)</name>
        <dbReference type="ChEBI" id="CHEBI:29035"/>
        <label>2</label>
    </ligand>
</feature>
<feature type="compositionally biased region" description="Basic and acidic residues" evidence="4">
    <location>
        <begin position="34"/>
        <end position="45"/>
    </location>
</feature>
<dbReference type="Pfam" id="PF00190">
    <property type="entry name" value="Cupin_1"/>
    <property type="match status" value="2"/>
</dbReference>
<evidence type="ECO:0000313" key="7">
    <source>
        <dbReference type="EMBL" id="MBA0085017.1"/>
    </source>
</evidence>
<dbReference type="NCBIfam" id="TIGR01409">
    <property type="entry name" value="TAT_signal_seq"/>
    <property type="match status" value="1"/>
</dbReference>
<proteinExistence type="predicted"/>
<name>A0A7V8NPM2_9BACT</name>
<keyword evidence="1 3" id="KW-0479">Metal-binding</keyword>
<reference evidence="7" key="1">
    <citation type="submission" date="2020-06" db="EMBL/GenBank/DDBJ databases">
        <title>Legume-microbial interactions unlock mineral nutrients during tropical forest succession.</title>
        <authorList>
            <person name="Epihov D.Z."/>
        </authorList>
    </citation>
    <scope>NUCLEOTIDE SEQUENCE [LARGE SCALE GENOMIC DNA]</scope>
    <source>
        <strain evidence="7">Pan2503</strain>
    </source>
</reference>
<dbReference type="AlphaFoldDB" id="A0A7V8NPM2"/>
<feature type="domain" description="Cupin type-1" evidence="6">
    <location>
        <begin position="256"/>
        <end position="398"/>
    </location>
</feature>
<evidence type="ECO:0000256" key="3">
    <source>
        <dbReference type="PIRSR" id="PIRSR617774-2"/>
    </source>
</evidence>
<dbReference type="InterPro" id="IPR006045">
    <property type="entry name" value="Cupin_1"/>
</dbReference>
<dbReference type="InterPro" id="IPR019546">
    <property type="entry name" value="TAT_signal_bac_arc"/>
</dbReference>
<dbReference type="InterPro" id="IPR051610">
    <property type="entry name" value="GPI/OXD"/>
</dbReference>
<feature type="binding site" evidence="3">
    <location>
        <position position="309"/>
    </location>
    <ligand>
        <name>Mn(2+)</name>
        <dbReference type="ChEBI" id="CHEBI:29035"/>
        <label>2</label>
    </ligand>
</feature>
<feature type="binding site" evidence="3">
    <location>
        <position position="165"/>
    </location>
    <ligand>
        <name>Mn(2+)</name>
        <dbReference type="ChEBI" id="CHEBI:29035"/>
        <label>1</label>
    </ligand>
</feature>
<evidence type="ECO:0000256" key="5">
    <source>
        <dbReference type="SAM" id="SignalP"/>
    </source>
</evidence>
<evidence type="ECO:0000256" key="1">
    <source>
        <dbReference type="ARBA" id="ARBA00022723"/>
    </source>
</evidence>
<gene>
    <name evidence="7" type="ORF">HRJ53_08475</name>
</gene>
<keyword evidence="3" id="KW-0464">Manganese</keyword>
<comment type="cofactor">
    <cofactor evidence="3">
        <name>Mn(2+)</name>
        <dbReference type="ChEBI" id="CHEBI:29035"/>
    </cofactor>
    <text evidence="3">Binds 2 manganese ions per subunit.</text>
</comment>
<feature type="binding site" evidence="3">
    <location>
        <position position="120"/>
    </location>
    <ligand>
        <name>Mn(2+)</name>
        <dbReference type="ChEBI" id="CHEBI:29035"/>
        <label>1</label>
    </ligand>
</feature>
<evidence type="ECO:0000313" key="8">
    <source>
        <dbReference type="Proteomes" id="UP000567293"/>
    </source>
</evidence>